<evidence type="ECO:0000313" key="7">
    <source>
        <dbReference type="EMBL" id="CEP77778.1"/>
    </source>
</evidence>
<dbReference type="Proteomes" id="UP000032809">
    <property type="component" value="Chromosome I"/>
</dbReference>
<feature type="transmembrane region" description="Helical" evidence="5">
    <location>
        <begin position="160"/>
        <end position="183"/>
    </location>
</feature>
<dbReference type="PANTHER" id="PTHR43027:SF1">
    <property type="entry name" value="DOXORUBICIN RESISTANCE ABC TRANSPORTER PERMEASE PROTEIN DRRC-RELATED"/>
    <property type="match status" value="1"/>
</dbReference>
<dbReference type="PROSITE" id="PS51012">
    <property type="entry name" value="ABC_TM2"/>
    <property type="match status" value="1"/>
</dbReference>
<gene>
    <name evidence="7" type="ORF">DTL3_0452</name>
</gene>
<feature type="transmembrane region" description="Helical" evidence="5">
    <location>
        <begin position="239"/>
        <end position="263"/>
    </location>
</feature>
<dbReference type="EMBL" id="LN824141">
    <property type="protein sequence ID" value="CEP77778.1"/>
    <property type="molecule type" value="Genomic_DNA"/>
</dbReference>
<organism evidence="7 8">
    <name type="scientific">Defluviitoga tunisiensis</name>
    <dbReference type="NCBI Taxonomy" id="1006576"/>
    <lineage>
        <taxon>Bacteria</taxon>
        <taxon>Thermotogati</taxon>
        <taxon>Thermotogota</taxon>
        <taxon>Thermotogae</taxon>
        <taxon>Petrotogales</taxon>
        <taxon>Petrotogaceae</taxon>
        <taxon>Defluviitoga</taxon>
    </lineage>
</organism>
<feature type="domain" description="ABC transmembrane type-2" evidence="6">
    <location>
        <begin position="122"/>
        <end position="353"/>
    </location>
</feature>
<evidence type="ECO:0000256" key="4">
    <source>
        <dbReference type="ARBA" id="ARBA00023136"/>
    </source>
</evidence>
<dbReference type="KEGG" id="dtn:DTL3_0452"/>
<evidence type="ECO:0000256" key="3">
    <source>
        <dbReference type="ARBA" id="ARBA00022989"/>
    </source>
</evidence>
<dbReference type="STRING" id="1006576.DTL3_0452"/>
<dbReference type="RefSeq" id="WP_045087343.1">
    <property type="nucleotide sequence ID" value="NZ_LN824141.1"/>
</dbReference>
<sequence length="354" mass="40523">MKNRRMFSLISIFTKDTFRNWMEVFFTLLLPILLLLLFGTIFGTEASSSTKEYKIGIVGDVDETIINSIPYKVVFFEDKNSITMALNENIINIGLLLNHENNELTFIQKEPDMNDETIIFIKLELQNILKKHYAGIKEDFINVEFIETSIGENQENPLDFIITGVIGLSLLSGGMFSMINVFGRYKKNGLIKRFLASPIKPFEFTLSASVSKLFFNFLSMFIIIILGKYLFSLNYNFNWLSLFCVFISSSIGMMGLGLLLLLIFKDPAIASEAATILYVAMTFFSGVYFPIEFLPKAIRWISNFLPVKYVADLIRFSGNIKQMTLNNFLVINLILFVIGFFLIFVSSKIFLKEE</sequence>
<dbReference type="OrthoDB" id="9809699at2"/>
<dbReference type="GO" id="GO:0016020">
    <property type="term" value="C:membrane"/>
    <property type="evidence" value="ECO:0007669"/>
    <property type="project" value="UniProtKB-SubCell"/>
</dbReference>
<evidence type="ECO:0000256" key="5">
    <source>
        <dbReference type="SAM" id="Phobius"/>
    </source>
</evidence>
<dbReference type="InterPro" id="IPR047817">
    <property type="entry name" value="ABC2_TM_bact-type"/>
</dbReference>
<protein>
    <submittedName>
        <fullName evidence="7">ABC-2 type transporter</fullName>
    </submittedName>
</protein>
<keyword evidence="3 5" id="KW-1133">Transmembrane helix</keyword>
<dbReference type="AlphaFoldDB" id="A0A0C7NWQ5"/>
<evidence type="ECO:0000259" key="6">
    <source>
        <dbReference type="PROSITE" id="PS51012"/>
    </source>
</evidence>
<keyword evidence="4 5" id="KW-0472">Membrane</keyword>
<dbReference type="HOGENOM" id="CLU_039483_0_0_0"/>
<feature type="transmembrane region" description="Helical" evidence="5">
    <location>
        <begin position="328"/>
        <end position="351"/>
    </location>
</feature>
<evidence type="ECO:0000256" key="2">
    <source>
        <dbReference type="ARBA" id="ARBA00022692"/>
    </source>
</evidence>
<feature type="transmembrane region" description="Helical" evidence="5">
    <location>
        <begin position="204"/>
        <end position="227"/>
    </location>
</feature>
<name>A0A0C7NWQ5_DEFTU</name>
<evidence type="ECO:0000256" key="1">
    <source>
        <dbReference type="ARBA" id="ARBA00004141"/>
    </source>
</evidence>
<dbReference type="InterPro" id="IPR052902">
    <property type="entry name" value="ABC-2_transporter"/>
</dbReference>
<feature type="transmembrane region" description="Helical" evidence="5">
    <location>
        <begin position="275"/>
        <end position="291"/>
    </location>
</feature>
<proteinExistence type="predicted"/>
<keyword evidence="8" id="KW-1185">Reference proteome</keyword>
<dbReference type="GO" id="GO:0140359">
    <property type="term" value="F:ABC-type transporter activity"/>
    <property type="evidence" value="ECO:0007669"/>
    <property type="project" value="InterPro"/>
</dbReference>
<dbReference type="Pfam" id="PF12698">
    <property type="entry name" value="ABC2_membrane_3"/>
    <property type="match status" value="1"/>
</dbReference>
<comment type="subcellular location">
    <subcellularLocation>
        <location evidence="1">Membrane</location>
        <topology evidence="1">Multi-pass membrane protein</topology>
    </subcellularLocation>
</comment>
<accession>A0A0C7NWQ5</accession>
<keyword evidence="2 5" id="KW-0812">Transmembrane</keyword>
<dbReference type="PANTHER" id="PTHR43027">
    <property type="entry name" value="DOXORUBICIN RESISTANCE ABC TRANSPORTER PERMEASE PROTEIN DRRC-RELATED"/>
    <property type="match status" value="1"/>
</dbReference>
<evidence type="ECO:0000313" key="8">
    <source>
        <dbReference type="Proteomes" id="UP000032809"/>
    </source>
</evidence>
<dbReference type="InterPro" id="IPR013525">
    <property type="entry name" value="ABC2_TM"/>
</dbReference>
<reference evidence="8" key="1">
    <citation type="submission" date="2014-11" db="EMBL/GenBank/DDBJ databases">
        <authorList>
            <person name="Wibberg D."/>
        </authorList>
    </citation>
    <scope>NUCLEOTIDE SEQUENCE [LARGE SCALE GENOMIC DNA]</scope>
    <source>
        <strain evidence="8">L3</strain>
    </source>
</reference>